<sequence>MTQEKKLVVVVGATGNQGGSVARRFLQDPRCAVRGLTRNTSSPASQALAALGVEMVTADLRDGQSLDAAFAGANIIFSVTEYWEPFFSPDYRKIAKEMGISCRQYAYEIEYCQGRRIADAAAKVVDTLDDNGFIVSTLSHARNCSGGKFTDLYHFDSKADIFPDYVFEKHLALAAKMSCVQTGFFMSSHAILPNSYFQKQADGSFHMRFPCSPNTLIPHLDVNGDLGNFVYAVHQKPPGRNYMAMGSHATWPEYLQAWAKAAGVPAEKAVYKQVSVDDMIADTPDRDAGYEVAIMFAYSDDPGYGGGMELLTAEDVRKQGTDCPMTSLDEWMKKQDWSAVLNK</sequence>
<gene>
    <name evidence="4" type="ORF">QBC32DRAFT_219011</name>
</gene>
<dbReference type="GO" id="GO:0005634">
    <property type="term" value="C:nucleus"/>
    <property type="evidence" value="ECO:0007669"/>
    <property type="project" value="TreeGrafter"/>
</dbReference>
<dbReference type="EMBL" id="MU859203">
    <property type="protein sequence ID" value="KAK3949728.1"/>
    <property type="molecule type" value="Genomic_DNA"/>
</dbReference>
<evidence type="ECO:0000313" key="5">
    <source>
        <dbReference type="Proteomes" id="UP001303222"/>
    </source>
</evidence>
<dbReference type="Pfam" id="PF05368">
    <property type="entry name" value="NmrA"/>
    <property type="match status" value="1"/>
</dbReference>
<dbReference type="PANTHER" id="PTHR42748:SF26">
    <property type="entry name" value="NMRA-LIKE DOMAIN-CONTAINING PROTEIN"/>
    <property type="match status" value="1"/>
</dbReference>
<accession>A0AAN6SE12</accession>
<evidence type="ECO:0000256" key="2">
    <source>
        <dbReference type="ARBA" id="ARBA00022857"/>
    </source>
</evidence>
<reference evidence="4" key="2">
    <citation type="submission" date="2023-06" db="EMBL/GenBank/DDBJ databases">
        <authorList>
            <consortium name="Lawrence Berkeley National Laboratory"/>
            <person name="Mondo S.J."/>
            <person name="Hensen N."/>
            <person name="Bonometti L."/>
            <person name="Westerberg I."/>
            <person name="Brannstrom I.O."/>
            <person name="Guillou S."/>
            <person name="Cros-Aarteil S."/>
            <person name="Calhoun S."/>
            <person name="Haridas S."/>
            <person name="Kuo A."/>
            <person name="Pangilinan J."/>
            <person name="Riley R."/>
            <person name="Labutti K."/>
            <person name="Andreopoulos B."/>
            <person name="Lipzen A."/>
            <person name="Chen C."/>
            <person name="Yanf M."/>
            <person name="Daum C."/>
            <person name="Ng V."/>
            <person name="Clum A."/>
            <person name="Steindorff A."/>
            <person name="Ohm R."/>
            <person name="Martin F."/>
            <person name="Silar P."/>
            <person name="Natvig D."/>
            <person name="Lalanne C."/>
            <person name="Gautier V."/>
            <person name="Ament-Velasquez S.L."/>
            <person name="Kruys A."/>
            <person name="Hutchinson M.I."/>
            <person name="Powell A.J."/>
            <person name="Barry K."/>
            <person name="Miller A.N."/>
            <person name="Grigoriev I.V."/>
            <person name="Debuchy R."/>
            <person name="Gladieux P."/>
            <person name="Thoren M.H."/>
            <person name="Johannesson H."/>
        </authorList>
    </citation>
    <scope>NUCLEOTIDE SEQUENCE</scope>
    <source>
        <strain evidence="4">CBS 626.80</strain>
    </source>
</reference>
<reference evidence="4" key="1">
    <citation type="journal article" date="2023" name="Mol. Phylogenet. Evol.">
        <title>Genome-scale phylogeny and comparative genomics of the fungal order Sordariales.</title>
        <authorList>
            <person name="Hensen N."/>
            <person name="Bonometti L."/>
            <person name="Westerberg I."/>
            <person name="Brannstrom I.O."/>
            <person name="Guillou S."/>
            <person name="Cros-Aarteil S."/>
            <person name="Calhoun S."/>
            <person name="Haridas S."/>
            <person name="Kuo A."/>
            <person name="Mondo S."/>
            <person name="Pangilinan J."/>
            <person name="Riley R."/>
            <person name="LaButti K."/>
            <person name="Andreopoulos B."/>
            <person name="Lipzen A."/>
            <person name="Chen C."/>
            <person name="Yan M."/>
            <person name="Daum C."/>
            <person name="Ng V."/>
            <person name="Clum A."/>
            <person name="Steindorff A."/>
            <person name="Ohm R.A."/>
            <person name="Martin F."/>
            <person name="Silar P."/>
            <person name="Natvig D.O."/>
            <person name="Lalanne C."/>
            <person name="Gautier V."/>
            <person name="Ament-Velasquez S.L."/>
            <person name="Kruys A."/>
            <person name="Hutchinson M.I."/>
            <person name="Powell A.J."/>
            <person name="Barry K."/>
            <person name="Miller A.N."/>
            <person name="Grigoriev I.V."/>
            <person name="Debuchy R."/>
            <person name="Gladieux P."/>
            <person name="Hiltunen Thoren M."/>
            <person name="Johannesson H."/>
        </authorList>
    </citation>
    <scope>NUCLEOTIDE SEQUENCE</scope>
    <source>
        <strain evidence="4">CBS 626.80</strain>
    </source>
</reference>
<feature type="domain" description="NmrA-like" evidence="3">
    <location>
        <begin position="4"/>
        <end position="318"/>
    </location>
</feature>
<dbReference type="InterPro" id="IPR051164">
    <property type="entry name" value="NmrA-like_oxidored"/>
</dbReference>
<dbReference type="InterPro" id="IPR036291">
    <property type="entry name" value="NAD(P)-bd_dom_sf"/>
</dbReference>
<evidence type="ECO:0000313" key="4">
    <source>
        <dbReference type="EMBL" id="KAK3949728.1"/>
    </source>
</evidence>
<dbReference type="Gene3D" id="3.40.50.720">
    <property type="entry name" value="NAD(P)-binding Rossmann-like Domain"/>
    <property type="match status" value="1"/>
</dbReference>
<evidence type="ECO:0000259" key="3">
    <source>
        <dbReference type="Pfam" id="PF05368"/>
    </source>
</evidence>
<protein>
    <recommendedName>
        <fullName evidence="3">NmrA-like domain-containing protein</fullName>
    </recommendedName>
</protein>
<keyword evidence="5" id="KW-1185">Reference proteome</keyword>
<dbReference type="AlphaFoldDB" id="A0AAN6SE12"/>
<proteinExistence type="inferred from homology"/>
<dbReference type="InterPro" id="IPR008030">
    <property type="entry name" value="NmrA-like"/>
</dbReference>
<comment type="similarity">
    <text evidence="1">Belongs to the NmrA-type oxidoreductase family.</text>
</comment>
<dbReference type="Gene3D" id="3.90.25.10">
    <property type="entry name" value="UDP-galactose 4-epimerase, domain 1"/>
    <property type="match status" value="1"/>
</dbReference>
<comment type="caution">
    <text evidence="4">The sequence shown here is derived from an EMBL/GenBank/DDBJ whole genome shotgun (WGS) entry which is preliminary data.</text>
</comment>
<dbReference type="Proteomes" id="UP001303222">
    <property type="component" value="Unassembled WGS sequence"/>
</dbReference>
<dbReference type="SUPFAM" id="SSF51735">
    <property type="entry name" value="NAD(P)-binding Rossmann-fold domains"/>
    <property type="match status" value="1"/>
</dbReference>
<organism evidence="4 5">
    <name type="scientific">Pseudoneurospora amorphoporcata</name>
    <dbReference type="NCBI Taxonomy" id="241081"/>
    <lineage>
        <taxon>Eukaryota</taxon>
        <taxon>Fungi</taxon>
        <taxon>Dikarya</taxon>
        <taxon>Ascomycota</taxon>
        <taxon>Pezizomycotina</taxon>
        <taxon>Sordariomycetes</taxon>
        <taxon>Sordariomycetidae</taxon>
        <taxon>Sordariales</taxon>
        <taxon>Sordariaceae</taxon>
        <taxon>Pseudoneurospora</taxon>
    </lineage>
</organism>
<dbReference type="PANTHER" id="PTHR42748">
    <property type="entry name" value="NITROGEN METABOLITE REPRESSION PROTEIN NMRA FAMILY MEMBER"/>
    <property type="match status" value="1"/>
</dbReference>
<keyword evidence="2" id="KW-0521">NADP</keyword>
<name>A0AAN6SE12_9PEZI</name>
<evidence type="ECO:0000256" key="1">
    <source>
        <dbReference type="ARBA" id="ARBA00006328"/>
    </source>
</evidence>